<evidence type="ECO:0000313" key="2">
    <source>
        <dbReference type="EMBL" id="AFK39193.1"/>
    </source>
</evidence>
<keyword evidence="1" id="KW-0812">Transmembrane</keyword>
<dbReference type="EMBL" id="BT139398">
    <property type="protein sequence ID" value="AFK39193.1"/>
    <property type="molecule type" value="mRNA"/>
</dbReference>
<proteinExistence type="evidence at transcript level"/>
<organism evidence="2">
    <name type="scientific">Medicago truncatula</name>
    <name type="common">Barrel medic</name>
    <name type="synonym">Medicago tribuloides</name>
    <dbReference type="NCBI Taxonomy" id="3880"/>
    <lineage>
        <taxon>Eukaryota</taxon>
        <taxon>Viridiplantae</taxon>
        <taxon>Streptophyta</taxon>
        <taxon>Embryophyta</taxon>
        <taxon>Tracheophyta</taxon>
        <taxon>Spermatophyta</taxon>
        <taxon>Magnoliopsida</taxon>
        <taxon>eudicotyledons</taxon>
        <taxon>Gunneridae</taxon>
        <taxon>Pentapetalae</taxon>
        <taxon>rosids</taxon>
        <taxon>fabids</taxon>
        <taxon>Fabales</taxon>
        <taxon>Fabaceae</taxon>
        <taxon>Papilionoideae</taxon>
        <taxon>50 kb inversion clade</taxon>
        <taxon>NPAAA clade</taxon>
        <taxon>Hologalegina</taxon>
        <taxon>IRL clade</taxon>
        <taxon>Trifolieae</taxon>
        <taxon>Medicago</taxon>
    </lineage>
</organism>
<keyword evidence="1" id="KW-1133">Transmembrane helix</keyword>
<reference evidence="2" key="1">
    <citation type="submission" date="2012-05" db="EMBL/GenBank/DDBJ databases">
        <authorList>
            <person name="Krishnakumar V."/>
            <person name="Cheung F."/>
            <person name="Xiao Y."/>
            <person name="Chan A."/>
            <person name="Moskal W.A."/>
            <person name="Town C.D."/>
        </authorList>
    </citation>
    <scope>NUCLEOTIDE SEQUENCE</scope>
</reference>
<evidence type="ECO:0000256" key="1">
    <source>
        <dbReference type="SAM" id="Phobius"/>
    </source>
</evidence>
<protein>
    <recommendedName>
        <fullName evidence="3">Transmembrane protein</fullName>
    </recommendedName>
</protein>
<dbReference type="AlphaFoldDB" id="I3SG01"/>
<keyword evidence="1" id="KW-0472">Membrane</keyword>
<accession>I3SG01</accession>
<name>I3SG01_MEDTR</name>
<evidence type="ECO:0008006" key="3">
    <source>
        <dbReference type="Google" id="ProtNLM"/>
    </source>
</evidence>
<feature type="transmembrane region" description="Helical" evidence="1">
    <location>
        <begin position="117"/>
        <end position="137"/>
    </location>
</feature>
<sequence>MHKLVLLVMDRTRLPSRLTLNNQPLTVQVMATKHPRILLTAVALHRHIVQLQLCSQVMFNLHQLKLVMTNLTHNQQAMQLYHQQPVLLQHTARQYHLSPLLMPNMTRPKFMVLLDDLFLGIDSHILVLACSILLSYFM</sequence>